<comment type="caution">
    <text evidence="1">The sequence shown here is derived from an EMBL/GenBank/DDBJ whole genome shotgun (WGS) entry which is preliminary data.</text>
</comment>
<evidence type="ECO:0000313" key="2">
    <source>
        <dbReference type="Proteomes" id="UP000024635"/>
    </source>
</evidence>
<proteinExistence type="predicted"/>
<accession>A0A016TFL4</accession>
<evidence type="ECO:0000313" key="1">
    <source>
        <dbReference type="EMBL" id="EYC01481.1"/>
    </source>
</evidence>
<organism evidence="1 2">
    <name type="scientific">Ancylostoma ceylanicum</name>
    <dbReference type="NCBI Taxonomy" id="53326"/>
    <lineage>
        <taxon>Eukaryota</taxon>
        <taxon>Metazoa</taxon>
        <taxon>Ecdysozoa</taxon>
        <taxon>Nematoda</taxon>
        <taxon>Chromadorea</taxon>
        <taxon>Rhabditida</taxon>
        <taxon>Rhabditina</taxon>
        <taxon>Rhabditomorpha</taxon>
        <taxon>Strongyloidea</taxon>
        <taxon>Ancylostomatidae</taxon>
        <taxon>Ancylostomatinae</taxon>
        <taxon>Ancylostoma</taxon>
    </lineage>
</organism>
<protein>
    <submittedName>
        <fullName evidence="1">Uncharacterized protein</fullName>
    </submittedName>
</protein>
<name>A0A016TFL4_9BILA</name>
<gene>
    <name evidence="1" type="primary">Acey_s0107.g3829</name>
    <name evidence="1" type="ORF">Y032_0107g3829</name>
</gene>
<keyword evidence="2" id="KW-1185">Reference proteome</keyword>
<dbReference type="OrthoDB" id="5865313at2759"/>
<reference evidence="2" key="1">
    <citation type="journal article" date="2015" name="Nat. Genet.">
        <title>The genome and transcriptome of the zoonotic hookworm Ancylostoma ceylanicum identify infection-specific gene families.</title>
        <authorList>
            <person name="Schwarz E.M."/>
            <person name="Hu Y."/>
            <person name="Antoshechkin I."/>
            <person name="Miller M.M."/>
            <person name="Sternberg P.W."/>
            <person name="Aroian R.V."/>
        </authorList>
    </citation>
    <scope>NUCLEOTIDE SEQUENCE</scope>
    <source>
        <strain evidence="2">HY135</strain>
    </source>
</reference>
<dbReference type="Proteomes" id="UP000024635">
    <property type="component" value="Unassembled WGS sequence"/>
</dbReference>
<dbReference type="AlphaFoldDB" id="A0A016TFL4"/>
<dbReference type="EMBL" id="JARK01001443">
    <property type="protein sequence ID" value="EYC01481.1"/>
    <property type="molecule type" value="Genomic_DNA"/>
</dbReference>
<sequence length="151" mass="16842">MEVWKFGVSQTARLESPRSLYPCGDRRQSWRSQRPAIAGRRHMDKVKEETPDERGDELHLAVIHSDAGKPSDNNFNLCMMPTKEQVEATPGTPLTKEELARLQAEGQLPQGMDPSLGAPTLHRMKSGDQEFLVHLAATHSKSADKDTAVLR</sequence>